<comment type="caution">
    <text evidence="2">The sequence shown here is derived from an EMBL/GenBank/DDBJ whole genome shotgun (WGS) entry which is preliminary data.</text>
</comment>
<sequence>MPSSGSTVSCVAGSASVAMPRKSDSSR</sequence>
<evidence type="ECO:0000313" key="2">
    <source>
        <dbReference type="EMBL" id="MBA0556993.1"/>
    </source>
</evidence>
<reference evidence="2 3" key="1">
    <citation type="journal article" date="2019" name="Genome Biol. Evol.">
        <title>Insights into the evolution of the New World diploid cottons (Gossypium, subgenus Houzingenia) based on genome sequencing.</title>
        <authorList>
            <person name="Grover C.E."/>
            <person name="Arick M.A. 2nd"/>
            <person name="Thrash A."/>
            <person name="Conover J.L."/>
            <person name="Sanders W.S."/>
            <person name="Peterson D.G."/>
            <person name="Frelichowski J.E."/>
            <person name="Scheffler J.A."/>
            <person name="Scheffler B.E."/>
            <person name="Wendel J.F."/>
        </authorList>
    </citation>
    <scope>NUCLEOTIDE SEQUENCE [LARGE SCALE GENOMIC DNA]</scope>
    <source>
        <strain evidence="2">157</strain>
        <tissue evidence="2">Leaf</tissue>
    </source>
</reference>
<accession>A0A7J8LX68</accession>
<dbReference type="EMBL" id="JABEZX010000005">
    <property type="protein sequence ID" value="MBA0556993.1"/>
    <property type="molecule type" value="Genomic_DNA"/>
</dbReference>
<protein>
    <submittedName>
        <fullName evidence="2">Uncharacterized protein</fullName>
    </submittedName>
</protein>
<evidence type="ECO:0000313" key="3">
    <source>
        <dbReference type="Proteomes" id="UP000593572"/>
    </source>
</evidence>
<evidence type="ECO:0000256" key="1">
    <source>
        <dbReference type="SAM" id="MobiDB-lite"/>
    </source>
</evidence>
<organism evidence="2 3">
    <name type="scientific">Gossypium lobatum</name>
    <dbReference type="NCBI Taxonomy" id="34289"/>
    <lineage>
        <taxon>Eukaryota</taxon>
        <taxon>Viridiplantae</taxon>
        <taxon>Streptophyta</taxon>
        <taxon>Embryophyta</taxon>
        <taxon>Tracheophyta</taxon>
        <taxon>Spermatophyta</taxon>
        <taxon>Magnoliopsida</taxon>
        <taxon>eudicotyledons</taxon>
        <taxon>Gunneridae</taxon>
        <taxon>Pentapetalae</taxon>
        <taxon>rosids</taxon>
        <taxon>malvids</taxon>
        <taxon>Malvales</taxon>
        <taxon>Malvaceae</taxon>
        <taxon>Malvoideae</taxon>
        <taxon>Gossypium</taxon>
    </lineage>
</organism>
<gene>
    <name evidence="2" type="ORF">Golob_027052</name>
</gene>
<keyword evidence="3" id="KW-1185">Reference proteome</keyword>
<feature type="non-terminal residue" evidence="2">
    <location>
        <position position="27"/>
    </location>
</feature>
<dbReference type="AlphaFoldDB" id="A0A7J8LX68"/>
<name>A0A7J8LX68_9ROSI</name>
<dbReference type="Proteomes" id="UP000593572">
    <property type="component" value="Unassembled WGS sequence"/>
</dbReference>
<proteinExistence type="predicted"/>
<feature type="region of interest" description="Disordered" evidence="1">
    <location>
        <begin position="1"/>
        <end position="27"/>
    </location>
</feature>